<keyword evidence="3" id="KW-1185">Reference proteome</keyword>
<dbReference type="EMBL" id="BMAO01028417">
    <property type="protein sequence ID" value="GFR24479.1"/>
    <property type="molecule type" value="Genomic_DNA"/>
</dbReference>
<dbReference type="SUPFAM" id="SSF47473">
    <property type="entry name" value="EF-hand"/>
    <property type="match status" value="1"/>
</dbReference>
<comment type="caution">
    <text evidence="2">The sequence shown here is derived from an EMBL/GenBank/DDBJ whole genome shotgun (WGS) entry which is preliminary data.</text>
</comment>
<dbReference type="InterPro" id="IPR011992">
    <property type="entry name" value="EF-hand-dom_pair"/>
</dbReference>
<evidence type="ECO:0000313" key="2">
    <source>
        <dbReference type="EMBL" id="GFR24479.1"/>
    </source>
</evidence>
<dbReference type="Proteomes" id="UP000887116">
    <property type="component" value="Unassembled WGS sequence"/>
</dbReference>
<gene>
    <name evidence="2" type="primary">AVEN_258028_1</name>
    <name evidence="2" type="ORF">TNCT_116311</name>
</gene>
<reference evidence="2" key="1">
    <citation type="submission" date="2020-07" db="EMBL/GenBank/DDBJ databases">
        <title>Multicomponent nature underlies the extraordinary mechanical properties of spider dragline silk.</title>
        <authorList>
            <person name="Kono N."/>
            <person name="Nakamura H."/>
            <person name="Mori M."/>
            <person name="Yoshida Y."/>
            <person name="Ohtoshi R."/>
            <person name="Malay A.D."/>
            <person name="Moran D.A.P."/>
            <person name="Tomita M."/>
            <person name="Numata K."/>
            <person name="Arakawa K."/>
        </authorList>
    </citation>
    <scope>NUCLEOTIDE SEQUENCE</scope>
</reference>
<proteinExistence type="predicted"/>
<feature type="region of interest" description="Disordered" evidence="1">
    <location>
        <begin position="60"/>
        <end position="89"/>
    </location>
</feature>
<feature type="region of interest" description="Disordered" evidence="1">
    <location>
        <begin position="687"/>
        <end position="706"/>
    </location>
</feature>
<feature type="compositionally biased region" description="Polar residues" evidence="1">
    <location>
        <begin position="689"/>
        <end position="698"/>
    </location>
</feature>
<accession>A0A8X6HIZ1</accession>
<organism evidence="2 3">
    <name type="scientific">Trichonephila clavata</name>
    <name type="common">Joro spider</name>
    <name type="synonym">Nephila clavata</name>
    <dbReference type="NCBI Taxonomy" id="2740835"/>
    <lineage>
        <taxon>Eukaryota</taxon>
        <taxon>Metazoa</taxon>
        <taxon>Ecdysozoa</taxon>
        <taxon>Arthropoda</taxon>
        <taxon>Chelicerata</taxon>
        <taxon>Arachnida</taxon>
        <taxon>Araneae</taxon>
        <taxon>Araneomorphae</taxon>
        <taxon>Entelegynae</taxon>
        <taxon>Araneoidea</taxon>
        <taxon>Nephilidae</taxon>
        <taxon>Trichonephila</taxon>
    </lineage>
</organism>
<name>A0A8X6HIZ1_TRICU</name>
<sequence length="706" mass="79837">MVSKDLFFVVSENLDDLIAEKRSVKDMDPSLCKLNGQSVFEDDSLTSVCQQQAKNIQTSKLSDKAESKLSNPEFDNEEFVSASEDDSSSSDAFFETEEFCETFDLEFSKKNSCSQVLPDNLLSNFSYNFMNGSPLKSKVKNHVKSQTTSTENDLQLHSLIVDGPVIIKYIDEQTHQVEKMLIYPLDYFEFLFEKYGIKYMSKEEKLEKLIEESKLYIGKPVGIVSNLKDALKSINKKFKVSPPKDSLFTEGLKENISREVKQANIEKNGLTLPERCVLPICSFDETDESGPVVCKGKVHCSTKDSELHPISRPQKYHHCRTSTPKEYTSSKKIKITCKGYTKSSMNSLIPCLDNSVETLDKKTKYSEKHKNIFASSHRNNVLKSHIPVVKRKLDITPLKSNTHREKNTSLMKDSTPPLTFSSSFAIKKTLDNVNILRASDKNITHIPPGNIKGSSVVLFNSTDEQKIKISRKTQSFNIVSERTSNRKHSTHTQSNLRYRSAKIFSSVEIEKHSSSRRKDVESFHEKQVQNSNILAKKKICVEEIISSNFKIFFSFYAKLGGRLKSGSVISKLNSNHWLKKTGVIYDDKSMQAAEASFSEVAKRKLVLNIYDYVQYLMVLARQRNMCLIDLVEQLKTADISGVNEKTTNHGASDDTNTLYSTCSKTPLKSVKQKKGVCCDIGKKLDTPKKSSTVPSSLTPRKIQSRN</sequence>
<feature type="compositionally biased region" description="Acidic residues" evidence="1">
    <location>
        <begin position="74"/>
        <end position="89"/>
    </location>
</feature>
<dbReference type="AlphaFoldDB" id="A0A8X6HIZ1"/>
<evidence type="ECO:0000256" key="1">
    <source>
        <dbReference type="SAM" id="MobiDB-lite"/>
    </source>
</evidence>
<dbReference type="OrthoDB" id="6437722at2759"/>
<protein>
    <submittedName>
        <fullName evidence="2">Uncharacterized protein</fullName>
    </submittedName>
</protein>
<evidence type="ECO:0000313" key="3">
    <source>
        <dbReference type="Proteomes" id="UP000887116"/>
    </source>
</evidence>